<proteinExistence type="predicted"/>
<dbReference type="EMBL" id="JAXQNN010000001">
    <property type="protein sequence ID" value="MDZ5711347.1"/>
    <property type="molecule type" value="Genomic_DNA"/>
</dbReference>
<gene>
    <name evidence="3" type="ORF">UFB30_03885</name>
</gene>
<reference evidence="3 4" key="1">
    <citation type="submission" date="2023-12" db="EMBL/GenBank/DDBJ databases">
        <title>Jeotgalibacillus haloalkaliphilus sp. nov., a novel salt-tolerant bacteria, isolated from the estuary of the Fenhe River into the Yellow River.</title>
        <authorList>
            <person name="Li Y."/>
        </authorList>
    </citation>
    <scope>NUCLEOTIDE SEQUENCE [LARGE SCALE GENOMIC DNA]</scope>
    <source>
        <strain evidence="3 4">HH7-29</strain>
    </source>
</reference>
<dbReference type="Proteomes" id="UP001292084">
    <property type="component" value="Unassembled WGS sequence"/>
</dbReference>
<name>A0ABU5KJK3_9BACL</name>
<comment type="catalytic activity">
    <reaction evidence="1">
        <text>an N-(ADP-alpha-D-ribosyl)-thymidine in DNA + H2O = a thymidine in DNA + ADP-D-ribose</text>
        <dbReference type="Rhea" id="RHEA:71655"/>
        <dbReference type="Rhea" id="RHEA-COMP:13556"/>
        <dbReference type="Rhea" id="RHEA-COMP:18051"/>
        <dbReference type="ChEBI" id="CHEBI:15377"/>
        <dbReference type="ChEBI" id="CHEBI:57967"/>
        <dbReference type="ChEBI" id="CHEBI:137386"/>
        <dbReference type="ChEBI" id="CHEBI:191199"/>
    </reaction>
    <physiologicalReaction direction="left-to-right" evidence="1">
        <dbReference type="Rhea" id="RHEA:71656"/>
    </physiologicalReaction>
</comment>
<keyword evidence="4" id="KW-1185">Reference proteome</keyword>
<dbReference type="InterPro" id="IPR002589">
    <property type="entry name" value="Macro_dom"/>
</dbReference>
<dbReference type="InterPro" id="IPR043472">
    <property type="entry name" value="Macro_dom-like"/>
</dbReference>
<evidence type="ECO:0000256" key="1">
    <source>
        <dbReference type="ARBA" id="ARBA00035885"/>
    </source>
</evidence>
<organism evidence="3 4">
    <name type="scientific">Jeotgalibacillus haloalkalitolerans</name>
    <dbReference type="NCBI Taxonomy" id="3104292"/>
    <lineage>
        <taxon>Bacteria</taxon>
        <taxon>Bacillati</taxon>
        <taxon>Bacillota</taxon>
        <taxon>Bacilli</taxon>
        <taxon>Bacillales</taxon>
        <taxon>Caryophanaceae</taxon>
        <taxon>Jeotgalibacillus</taxon>
    </lineage>
</organism>
<dbReference type="Pfam" id="PF01661">
    <property type="entry name" value="Macro"/>
    <property type="match status" value="1"/>
</dbReference>
<evidence type="ECO:0000313" key="3">
    <source>
        <dbReference type="EMBL" id="MDZ5711347.1"/>
    </source>
</evidence>
<accession>A0ABU5KJK3</accession>
<evidence type="ECO:0000313" key="4">
    <source>
        <dbReference type="Proteomes" id="UP001292084"/>
    </source>
</evidence>
<dbReference type="RefSeq" id="WP_322420354.1">
    <property type="nucleotide sequence ID" value="NZ_JAXQNN010000001.1"/>
</dbReference>
<sequence length="180" mass="20426">MSITLKNQSLLRAEEHIIGHQVNGLGFMGSGISMQIKKEFPDVFRGYQKYVNFHPSAESMLGHNLMIATNQMDINEFDRNSQYKIISNLFGQARIGRSEKQTNEKALKRALIHLKNFAEVNELSVALPYGIGCGKSGGDWREIEQIIQEVFSDYAVTLYQSDEIAEHSLKKNIKITQSIF</sequence>
<evidence type="ECO:0000259" key="2">
    <source>
        <dbReference type="Pfam" id="PF01661"/>
    </source>
</evidence>
<dbReference type="PANTHER" id="PTHR12521:SF0">
    <property type="entry name" value="ADP-RIBOSE GLYCOHYDROLASE OARD1"/>
    <property type="match status" value="1"/>
</dbReference>
<dbReference type="PANTHER" id="PTHR12521">
    <property type="entry name" value="PROTEIN C6ORF130"/>
    <property type="match status" value="1"/>
</dbReference>
<dbReference type="Gene3D" id="3.40.220.10">
    <property type="entry name" value="Leucine Aminopeptidase, subunit E, domain 1"/>
    <property type="match status" value="1"/>
</dbReference>
<feature type="domain" description="Macro" evidence="2">
    <location>
        <begin position="22"/>
        <end position="147"/>
    </location>
</feature>
<protein>
    <submittedName>
        <fullName evidence="3">Macro domain-containing protein</fullName>
    </submittedName>
</protein>
<comment type="caution">
    <text evidence="3">The sequence shown here is derived from an EMBL/GenBank/DDBJ whole genome shotgun (WGS) entry which is preliminary data.</text>
</comment>
<dbReference type="SUPFAM" id="SSF52949">
    <property type="entry name" value="Macro domain-like"/>
    <property type="match status" value="1"/>
</dbReference>
<dbReference type="InterPro" id="IPR050892">
    <property type="entry name" value="ADP-ribose_metab_enzymes"/>
</dbReference>